<gene>
    <name evidence="1" type="ORF">LWI28_002951</name>
</gene>
<dbReference type="AlphaFoldDB" id="A0AAD5NKC5"/>
<dbReference type="Proteomes" id="UP001064489">
    <property type="component" value="Chromosome 10"/>
</dbReference>
<dbReference type="EMBL" id="JAJSOW010000105">
    <property type="protein sequence ID" value="KAI9164835.1"/>
    <property type="molecule type" value="Genomic_DNA"/>
</dbReference>
<comment type="caution">
    <text evidence="1">The sequence shown here is derived from an EMBL/GenBank/DDBJ whole genome shotgun (WGS) entry which is preliminary data.</text>
</comment>
<organism evidence="1 2">
    <name type="scientific">Acer negundo</name>
    <name type="common">Box elder</name>
    <dbReference type="NCBI Taxonomy" id="4023"/>
    <lineage>
        <taxon>Eukaryota</taxon>
        <taxon>Viridiplantae</taxon>
        <taxon>Streptophyta</taxon>
        <taxon>Embryophyta</taxon>
        <taxon>Tracheophyta</taxon>
        <taxon>Spermatophyta</taxon>
        <taxon>Magnoliopsida</taxon>
        <taxon>eudicotyledons</taxon>
        <taxon>Gunneridae</taxon>
        <taxon>Pentapetalae</taxon>
        <taxon>rosids</taxon>
        <taxon>malvids</taxon>
        <taxon>Sapindales</taxon>
        <taxon>Sapindaceae</taxon>
        <taxon>Hippocastanoideae</taxon>
        <taxon>Acereae</taxon>
        <taxon>Acer</taxon>
    </lineage>
</organism>
<sequence length="102" mass="11710">MHLKYELYSTIIHRNQTKTHQNAYSIHIITKTHQNPHPIHNITKTKPYQNLHTNSLKSTKSDEMEQHRWHGSSGDDEIIGRAVCFRDEPSSISSESSASSVD</sequence>
<reference evidence="1" key="1">
    <citation type="journal article" date="2022" name="Plant J.">
        <title>Strategies of tolerance reflected in two North American maple genomes.</title>
        <authorList>
            <person name="McEvoy S.L."/>
            <person name="Sezen U.U."/>
            <person name="Trouern-Trend A."/>
            <person name="McMahon S.M."/>
            <person name="Schaberg P.G."/>
            <person name="Yang J."/>
            <person name="Wegrzyn J.L."/>
            <person name="Swenson N.G."/>
        </authorList>
    </citation>
    <scope>NUCLEOTIDE SEQUENCE</scope>
    <source>
        <strain evidence="1">91603</strain>
    </source>
</reference>
<reference evidence="1" key="2">
    <citation type="submission" date="2023-02" db="EMBL/GenBank/DDBJ databases">
        <authorList>
            <person name="Swenson N.G."/>
            <person name="Wegrzyn J.L."/>
            <person name="Mcevoy S.L."/>
        </authorList>
    </citation>
    <scope>NUCLEOTIDE SEQUENCE</scope>
    <source>
        <strain evidence="1">91603</strain>
        <tissue evidence="1">Leaf</tissue>
    </source>
</reference>
<name>A0AAD5NKC5_ACENE</name>
<evidence type="ECO:0000313" key="2">
    <source>
        <dbReference type="Proteomes" id="UP001064489"/>
    </source>
</evidence>
<keyword evidence="2" id="KW-1185">Reference proteome</keyword>
<proteinExistence type="predicted"/>
<evidence type="ECO:0000313" key="1">
    <source>
        <dbReference type="EMBL" id="KAI9164835.1"/>
    </source>
</evidence>
<accession>A0AAD5NKC5</accession>
<protein>
    <submittedName>
        <fullName evidence="1">Uncharacterized protein</fullName>
    </submittedName>
</protein>